<name>A0A5R9Q3B9_9GAMM</name>
<evidence type="ECO:0000313" key="3">
    <source>
        <dbReference type="EMBL" id="TLX47026.1"/>
    </source>
</evidence>
<organism evidence="3 4">
    <name type="scientific">Pseudoalteromonas phenolica</name>
    <dbReference type="NCBI Taxonomy" id="161398"/>
    <lineage>
        <taxon>Bacteria</taxon>
        <taxon>Pseudomonadati</taxon>
        <taxon>Pseudomonadota</taxon>
        <taxon>Gammaproteobacteria</taxon>
        <taxon>Alteromonadales</taxon>
        <taxon>Pseudoalteromonadaceae</taxon>
        <taxon>Pseudoalteromonas</taxon>
    </lineage>
</organism>
<dbReference type="SUPFAM" id="SSF52540">
    <property type="entry name" value="P-loop containing nucleoside triphosphate hydrolases"/>
    <property type="match status" value="1"/>
</dbReference>
<dbReference type="EMBL" id="PPSW01000015">
    <property type="protein sequence ID" value="TLX47026.1"/>
    <property type="molecule type" value="Genomic_DNA"/>
</dbReference>
<keyword evidence="1" id="KW-0808">Transferase</keyword>
<dbReference type="Pfam" id="PF13469">
    <property type="entry name" value="Sulfotransfer_3"/>
    <property type="match status" value="1"/>
</dbReference>
<reference evidence="3 4" key="1">
    <citation type="submission" date="2018-01" db="EMBL/GenBank/DDBJ databases">
        <title>Co-occurrence of chitin degradation, pigmentation and bioactivity in marine Pseudoalteromonas.</title>
        <authorList>
            <person name="Paulsen S."/>
            <person name="Gram L."/>
            <person name="Machado H."/>
        </authorList>
    </citation>
    <scope>NUCLEOTIDE SEQUENCE [LARGE SCALE GENOMIC DNA]</scope>
    <source>
        <strain evidence="3 4">S3663</strain>
    </source>
</reference>
<evidence type="ECO:0000256" key="2">
    <source>
        <dbReference type="PROSITE-ProRule" id="PRU00339"/>
    </source>
</evidence>
<dbReference type="Proteomes" id="UP000309186">
    <property type="component" value="Unassembled WGS sequence"/>
</dbReference>
<evidence type="ECO:0000256" key="1">
    <source>
        <dbReference type="ARBA" id="ARBA00022679"/>
    </source>
</evidence>
<evidence type="ECO:0000313" key="4">
    <source>
        <dbReference type="Proteomes" id="UP000309186"/>
    </source>
</evidence>
<dbReference type="Pfam" id="PF14559">
    <property type="entry name" value="TPR_19"/>
    <property type="match status" value="2"/>
</dbReference>
<keyword evidence="2" id="KW-0802">TPR repeat</keyword>
<dbReference type="InterPro" id="IPR011990">
    <property type="entry name" value="TPR-like_helical_dom_sf"/>
</dbReference>
<dbReference type="PANTHER" id="PTHR12788:SF10">
    <property type="entry name" value="PROTEIN-TYROSINE SULFOTRANSFERASE"/>
    <property type="match status" value="1"/>
</dbReference>
<accession>A0A5R9Q3B9</accession>
<comment type="caution">
    <text evidence="3">The sequence shown here is derived from an EMBL/GenBank/DDBJ whole genome shotgun (WGS) entry which is preliminary data.</text>
</comment>
<dbReference type="InterPro" id="IPR027417">
    <property type="entry name" value="P-loop_NTPase"/>
</dbReference>
<dbReference type="InterPro" id="IPR019734">
    <property type="entry name" value="TPR_rpt"/>
</dbReference>
<gene>
    <name evidence="3" type="ORF">C1E24_11060</name>
</gene>
<dbReference type="SUPFAM" id="SSF48452">
    <property type="entry name" value="TPR-like"/>
    <property type="match status" value="1"/>
</dbReference>
<dbReference type="PROSITE" id="PS50005">
    <property type="entry name" value="TPR"/>
    <property type="match status" value="1"/>
</dbReference>
<dbReference type="Gene3D" id="1.25.40.10">
    <property type="entry name" value="Tetratricopeptide repeat domain"/>
    <property type="match status" value="1"/>
</dbReference>
<proteinExistence type="predicted"/>
<dbReference type="Gene3D" id="3.40.50.300">
    <property type="entry name" value="P-loop containing nucleotide triphosphate hydrolases"/>
    <property type="match status" value="1"/>
</dbReference>
<dbReference type="RefSeq" id="WP_138481405.1">
    <property type="nucleotide sequence ID" value="NZ_PPSW01000015.1"/>
</dbReference>
<dbReference type="OrthoDB" id="9815894at2"/>
<evidence type="ECO:0008006" key="5">
    <source>
        <dbReference type="Google" id="ProtNLM"/>
    </source>
</evidence>
<dbReference type="SMART" id="SM00028">
    <property type="entry name" value="TPR"/>
    <property type="match status" value="3"/>
</dbReference>
<protein>
    <recommendedName>
        <fullName evidence="5">Sulfotransferase family protein</fullName>
    </recommendedName>
</protein>
<sequence>MNIASQVKQYLTKGALTKAHPLLVSWLQQDPQNPQAWGFLAELNLLAGDKSKALKIISKSLSLAPSLPMTLQLAKTALLAGDHQQCDNILKGLTLSTAHPLSASAIELDLAANLWLRLNQPYQALSLFEQAHSLDDLNTNISLNYAICLKMAGKIQGAEKLFESIIKQQPLHELAHLSLAELKADKSNTIPIALEKALEKKPQSQYLNYAKALYLEAQKDYKAAWQGFKLSKETVAQSVQFETNAHHQFCLHRIQSSISEKLDAFITNTSKNRNQAVDPIFIVGMPRSGTSLLEQLLATQPRLKALGELSFLPQLLNIKAGFYKQTKLTLSDTPELLLKQYTQLLNQDNKQADLRQNNIRGIDKQPFNLYFVDVILKLFPNAKIIWLVRNKFDTCVGNFRQAYQVNSPFHHYSFDWQHINALYDDFIKLGTHWEQTFSESFMRVDYENLVSEPKTQLSALFHFLNVEAEDDPLEFHQHNYFSATASKLQIRQPLNTRSINKFKSIYPTN</sequence>
<dbReference type="AlphaFoldDB" id="A0A5R9Q3B9"/>
<feature type="repeat" description="TPR" evidence="2">
    <location>
        <begin position="34"/>
        <end position="67"/>
    </location>
</feature>
<dbReference type="GO" id="GO:0008476">
    <property type="term" value="F:protein-tyrosine sulfotransferase activity"/>
    <property type="evidence" value="ECO:0007669"/>
    <property type="project" value="InterPro"/>
</dbReference>
<dbReference type="InterPro" id="IPR026634">
    <property type="entry name" value="TPST-like"/>
</dbReference>
<dbReference type="PANTHER" id="PTHR12788">
    <property type="entry name" value="PROTEIN-TYROSINE SULFOTRANSFERASE 2"/>
    <property type="match status" value="1"/>
</dbReference>